<dbReference type="InParanoid" id="A0A6P7GV84"/>
<keyword evidence="5" id="KW-0472">Membrane</keyword>
<proteinExistence type="predicted"/>
<dbReference type="InterPro" id="IPR037721">
    <property type="entry name" value="Ferlin"/>
</dbReference>
<dbReference type="GO" id="GO:0016020">
    <property type="term" value="C:membrane"/>
    <property type="evidence" value="ECO:0007669"/>
    <property type="project" value="UniProtKB-SubCell"/>
</dbReference>
<sequence>MYVEVLQLLDNTKQTYQDGRLKSTKLYGSSVNNLLLPEGQFSERHKAKYIFDVYKCHNLVDKPGLLIEDTTSEESQKKKSVYISITFAGLCVKTSTKKNASVLEFNERLTIADLFPPLCQTIKIEACVGKTVLSQKQIGLKHISNDKDEGFLPTLGPIYLHLYSRNPLEGYAGSILMSITTELVTTVISDMKIETKIEALLPLHEVDGELVGKLAEQFLTNPSLEETDRLNYSVQFKNLEVNGNIFLSNKFMGKNYSKLLKSILYH</sequence>
<keyword evidence="3" id="KW-0677">Repeat</keyword>
<dbReference type="AlphaFoldDB" id="A0A6P7GV84"/>
<dbReference type="GO" id="GO:0007009">
    <property type="term" value="P:plasma membrane organization"/>
    <property type="evidence" value="ECO:0007669"/>
    <property type="project" value="TreeGrafter"/>
</dbReference>
<dbReference type="PANTHER" id="PTHR12546:SF60">
    <property type="entry name" value="MISFIRE, ISOFORM F"/>
    <property type="match status" value="1"/>
</dbReference>
<organism evidence="6">
    <name type="scientific">Diabrotica virgifera virgifera</name>
    <name type="common">western corn rootworm</name>
    <dbReference type="NCBI Taxonomy" id="50390"/>
    <lineage>
        <taxon>Eukaryota</taxon>
        <taxon>Metazoa</taxon>
        <taxon>Ecdysozoa</taxon>
        <taxon>Arthropoda</taxon>
        <taxon>Hexapoda</taxon>
        <taxon>Insecta</taxon>
        <taxon>Pterygota</taxon>
        <taxon>Neoptera</taxon>
        <taxon>Endopterygota</taxon>
        <taxon>Coleoptera</taxon>
        <taxon>Polyphaga</taxon>
        <taxon>Cucujiformia</taxon>
        <taxon>Chrysomeloidea</taxon>
        <taxon>Chrysomelidae</taxon>
        <taxon>Galerucinae</taxon>
        <taxon>Diabroticina</taxon>
        <taxon>Diabroticites</taxon>
        <taxon>Diabrotica</taxon>
    </lineage>
</organism>
<dbReference type="PANTHER" id="PTHR12546">
    <property type="entry name" value="FER-1-LIKE"/>
    <property type="match status" value="1"/>
</dbReference>
<feature type="non-terminal residue" evidence="6">
    <location>
        <position position="266"/>
    </location>
</feature>
<evidence type="ECO:0000313" key="6">
    <source>
        <dbReference type="RefSeq" id="XP_028153666.1"/>
    </source>
</evidence>
<evidence type="ECO:0000256" key="4">
    <source>
        <dbReference type="ARBA" id="ARBA00022989"/>
    </source>
</evidence>
<evidence type="ECO:0000256" key="5">
    <source>
        <dbReference type="ARBA" id="ARBA00023136"/>
    </source>
</evidence>
<keyword evidence="2" id="KW-0812">Transmembrane</keyword>
<evidence type="ECO:0000256" key="3">
    <source>
        <dbReference type="ARBA" id="ARBA00022737"/>
    </source>
</evidence>
<dbReference type="RefSeq" id="XP_028153666.1">
    <property type="nucleotide sequence ID" value="XM_028297865.1"/>
</dbReference>
<dbReference type="InterPro" id="IPR035892">
    <property type="entry name" value="C2_domain_sf"/>
</dbReference>
<evidence type="ECO:0000256" key="2">
    <source>
        <dbReference type="ARBA" id="ARBA00022692"/>
    </source>
</evidence>
<reference evidence="6" key="1">
    <citation type="submission" date="2025-08" db="UniProtKB">
        <authorList>
            <consortium name="RefSeq"/>
        </authorList>
    </citation>
    <scope>IDENTIFICATION</scope>
    <source>
        <tissue evidence="6">Whole insect</tissue>
    </source>
</reference>
<accession>A0A6P7GV84</accession>
<protein>
    <submittedName>
        <fullName evidence="6">Otoferlin-like</fullName>
    </submittedName>
</protein>
<comment type="subcellular location">
    <subcellularLocation>
        <location evidence="1">Membrane</location>
    </subcellularLocation>
</comment>
<gene>
    <name evidence="6" type="primary">LOC114347126</name>
</gene>
<dbReference type="SUPFAM" id="SSF49562">
    <property type="entry name" value="C2 domain (Calcium/lipid-binding domain, CaLB)"/>
    <property type="match status" value="1"/>
</dbReference>
<keyword evidence="4" id="KW-1133">Transmembrane helix</keyword>
<name>A0A6P7GV84_DIAVI</name>
<evidence type="ECO:0000256" key="1">
    <source>
        <dbReference type="ARBA" id="ARBA00004370"/>
    </source>
</evidence>